<dbReference type="AlphaFoldDB" id="I7A805"/>
<gene>
    <name evidence="2" type="ordered locus">MROS_2771</name>
</gene>
<proteinExistence type="inferred from homology"/>
<dbReference type="RefSeq" id="WP_014857431.1">
    <property type="nucleotide sequence ID" value="NC_018178.1"/>
</dbReference>
<dbReference type="KEGG" id="mro:MROS_2771"/>
<dbReference type="GO" id="GO:0019509">
    <property type="term" value="P:L-methionine salvage from methylthioadenosine"/>
    <property type="evidence" value="ECO:0007669"/>
    <property type="project" value="TreeGrafter"/>
</dbReference>
<dbReference type="InterPro" id="IPR000649">
    <property type="entry name" value="IF-2B-related"/>
</dbReference>
<dbReference type="SUPFAM" id="SSF100950">
    <property type="entry name" value="NagB/RpiA/CoA transferase-like"/>
    <property type="match status" value="1"/>
</dbReference>
<organism evidence="2 3">
    <name type="scientific">Melioribacter roseus (strain DSM 23840 / JCM 17771 / VKM B-2668 / P3M-2)</name>
    <dbReference type="NCBI Taxonomy" id="1191523"/>
    <lineage>
        <taxon>Bacteria</taxon>
        <taxon>Pseudomonadati</taxon>
        <taxon>Ignavibacteriota</taxon>
        <taxon>Ignavibacteria</taxon>
        <taxon>Ignavibacteriales</taxon>
        <taxon>Melioribacteraceae</taxon>
        <taxon>Melioribacter</taxon>
    </lineage>
</organism>
<dbReference type="PANTHER" id="PTHR43475">
    <property type="entry name" value="METHYLTHIORIBOSE-1-PHOSPHATE ISOMERASE"/>
    <property type="match status" value="1"/>
</dbReference>
<dbReference type="PANTHER" id="PTHR43475:SF3">
    <property type="entry name" value="TRANSLATION INITIATION FACTOR EIF-2B SUBUNIT FAMILY PROTEIN (AFU_ORTHOLOGUE AFUA_2G14290)"/>
    <property type="match status" value="1"/>
</dbReference>
<keyword evidence="2" id="KW-0648">Protein biosynthesis</keyword>
<keyword evidence="3" id="KW-1185">Reference proteome</keyword>
<keyword evidence="2" id="KW-0396">Initiation factor</keyword>
<dbReference type="Proteomes" id="UP000009011">
    <property type="component" value="Chromosome"/>
</dbReference>
<sequence length="253" mass="29413">MKNFTDDNISGSSELLEELHKHLKSQKNILPLFPDLLDNFGNKFATFENIRHYLRELRKAAKTKKSLDEFFEKYDRLILNIYDNIYQNCRNRLVKYSSFITISNSKTVYEILKRLTEERDNLKAAVAESRPQFEGRVLARRLHKTGINVKLITEAMIYNETSKYEAGIIGADAVLKSGNVVNKTGSGVLALACKHRKIPLYVVCDRKKFSGKNKFENKIMPPEEIWKTRSGIKIENYYFEEIDKNLITEIFTD</sequence>
<dbReference type="STRING" id="1191523.MROS_2771"/>
<evidence type="ECO:0000313" key="3">
    <source>
        <dbReference type="Proteomes" id="UP000009011"/>
    </source>
</evidence>
<dbReference type="InterPro" id="IPR042529">
    <property type="entry name" value="IF_2B-like_C"/>
</dbReference>
<dbReference type="InterPro" id="IPR037171">
    <property type="entry name" value="NagB/RpiA_transferase-like"/>
</dbReference>
<dbReference type="Pfam" id="PF01008">
    <property type="entry name" value="IF-2B"/>
    <property type="match status" value="1"/>
</dbReference>
<dbReference type="HOGENOM" id="CLU_092757_0_0_10"/>
<comment type="similarity">
    <text evidence="1">Belongs to the eIF-2B alpha/beta/delta subunits family.</text>
</comment>
<accession>I7A805</accession>
<reference evidence="2 3" key="1">
    <citation type="journal article" date="2013" name="PLoS ONE">
        <title>Genomic analysis of Melioribacter roseus, facultatively anaerobic organotrophic bacterium representing a novel deep lineage within Bacteriodetes/Chlorobi group.</title>
        <authorList>
            <person name="Kadnikov V.V."/>
            <person name="Mardanov A.V."/>
            <person name="Podosokorskaya O.A."/>
            <person name="Gavrilov S.N."/>
            <person name="Kublanov I.V."/>
            <person name="Beletsky A.V."/>
            <person name="Bonch-Osmolovskaya E.A."/>
            <person name="Ravin N.V."/>
        </authorList>
    </citation>
    <scope>NUCLEOTIDE SEQUENCE [LARGE SCALE GENOMIC DNA]</scope>
    <source>
        <strain evidence="3">JCM 17771 / P3M-2</strain>
    </source>
</reference>
<dbReference type="EMBL" id="CP003557">
    <property type="protein sequence ID" value="AFN76001.1"/>
    <property type="molecule type" value="Genomic_DNA"/>
</dbReference>
<dbReference type="eggNOG" id="COG1184">
    <property type="taxonomic scope" value="Bacteria"/>
</dbReference>
<evidence type="ECO:0000313" key="2">
    <source>
        <dbReference type="EMBL" id="AFN76001.1"/>
    </source>
</evidence>
<protein>
    <submittedName>
        <fullName evidence="2">Translation initiation factor subunit 2B</fullName>
    </submittedName>
</protein>
<dbReference type="OrthoDB" id="37291at2"/>
<name>I7A805_MELRP</name>
<dbReference type="GO" id="GO:0003743">
    <property type="term" value="F:translation initiation factor activity"/>
    <property type="evidence" value="ECO:0007669"/>
    <property type="project" value="UniProtKB-KW"/>
</dbReference>
<dbReference type="Gene3D" id="3.40.50.10470">
    <property type="entry name" value="Translation initiation factor eif-2b, domain 2"/>
    <property type="match status" value="1"/>
</dbReference>
<dbReference type="GO" id="GO:0046523">
    <property type="term" value="F:S-methyl-5-thioribose-1-phosphate isomerase activity"/>
    <property type="evidence" value="ECO:0007669"/>
    <property type="project" value="TreeGrafter"/>
</dbReference>
<evidence type="ECO:0000256" key="1">
    <source>
        <dbReference type="RuleBase" id="RU003814"/>
    </source>
</evidence>